<evidence type="ECO:0000313" key="9">
    <source>
        <dbReference type="Ensembl" id="ENSNFUP00015033162.1"/>
    </source>
</evidence>
<keyword evidence="8" id="KW-0472">Membrane</keyword>
<dbReference type="InterPro" id="IPR024128">
    <property type="entry name" value="T-cell_CD3_zeta"/>
</dbReference>
<dbReference type="AlphaFoldDB" id="A0A8C6MC62"/>
<dbReference type="Ensembl" id="ENSNFUT00015034657.1">
    <property type="protein sequence ID" value="ENSNFUP00015033162.1"/>
    <property type="gene ID" value="ENSNFUG00015016235.1"/>
</dbReference>
<accession>A0A8C6MC62</accession>
<keyword evidence="8" id="KW-0812">Transmembrane</keyword>
<evidence type="ECO:0000256" key="2">
    <source>
        <dbReference type="ARBA" id="ARBA00022475"/>
    </source>
</evidence>
<dbReference type="InterPro" id="IPR021663">
    <property type="entry name" value="CD3_zeta/IgE_Fc_rcpt_gamma"/>
</dbReference>
<dbReference type="GO" id="GO:0098797">
    <property type="term" value="C:plasma membrane protein complex"/>
    <property type="evidence" value="ECO:0007669"/>
    <property type="project" value="UniProtKB-ARBA"/>
</dbReference>
<dbReference type="PANTHER" id="PTHR10035">
    <property type="entry name" value="T-CELL SURFACE GLYCOPROTEIN CD3 ZETA CHAIN"/>
    <property type="match status" value="1"/>
</dbReference>
<dbReference type="Proteomes" id="UP000694548">
    <property type="component" value="Chromosome sgr10"/>
</dbReference>
<dbReference type="GO" id="GO:0002250">
    <property type="term" value="P:adaptive immune response"/>
    <property type="evidence" value="ECO:0007669"/>
    <property type="project" value="UniProtKB-KW"/>
</dbReference>
<evidence type="ECO:0008006" key="11">
    <source>
        <dbReference type="Google" id="ProtNLM"/>
    </source>
</evidence>
<protein>
    <recommendedName>
        <fullName evidence="11">T-cell surface glycoprotein CD3 zeta chain</fullName>
    </recommendedName>
</protein>
<reference evidence="9" key="3">
    <citation type="submission" date="2025-09" db="UniProtKB">
        <authorList>
            <consortium name="Ensembl"/>
        </authorList>
    </citation>
    <scope>IDENTIFICATION</scope>
</reference>
<keyword evidence="4" id="KW-0391">Immunity</keyword>
<feature type="compositionally biased region" description="Polar residues" evidence="7">
    <location>
        <begin position="108"/>
        <end position="128"/>
    </location>
</feature>
<sequence length="134" mass="14702">MNHVVSKWNNHTHAQTAEAMNISDPRLCYILDGFLGLYGLIVTGMFIKEKVSPGPGPSFRPDPGLGIGLDTGLKTGCYGYKALGDTLKEIPNQSERQNKEGNHEGTQETKTQNGLSSATRDTYDSLQMQPLPRH</sequence>
<evidence type="ECO:0000256" key="7">
    <source>
        <dbReference type="SAM" id="MobiDB-lite"/>
    </source>
</evidence>
<reference evidence="9" key="2">
    <citation type="submission" date="2025-08" db="UniProtKB">
        <authorList>
            <consortium name="Ensembl"/>
        </authorList>
    </citation>
    <scope>IDENTIFICATION</scope>
</reference>
<proteinExistence type="predicted"/>
<evidence type="ECO:0000256" key="6">
    <source>
        <dbReference type="ARBA" id="ARBA00023170"/>
    </source>
</evidence>
<evidence type="ECO:0000256" key="1">
    <source>
        <dbReference type="ARBA" id="ARBA00004251"/>
    </source>
</evidence>
<feature type="transmembrane region" description="Helical" evidence="8">
    <location>
        <begin position="29"/>
        <end position="47"/>
    </location>
</feature>
<evidence type="ECO:0000256" key="3">
    <source>
        <dbReference type="ARBA" id="ARBA00022553"/>
    </source>
</evidence>
<keyword evidence="5" id="KW-1064">Adaptive immunity</keyword>
<dbReference type="GeneTree" id="ENSGT00940000177133"/>
<keyword evidence="3" id="KW-0597">Phosphoprotein</keyword>
<feature type="compositionally biased region" description="Basic and acidic residues" evidence="7">
    <location>
        <begin position="96"/>
        <end position="107"/>
    </location>
</feature>
<comment type="subcellular location">
    <subcellularLocation>
        <location evidence="1">Cell membrane</location>
        <topology evidence="1">Single-pass type I membrane protein</topology>
    </subcellularLocation>
</comment>
<evidence type="ECO:0000256" key="4">
    <source>
        <dbReference type="ARBA" id="ARBA00022859"/>
    </source>
</evidence>
<keyword evidence="8" id="KW-1133">Transmembrane helix</keyword>
<dbReference type="PANTHER" id="PTHR10035:SF2">
    <property type="entry name" value="T-CELL SURFACE GLYCOPROTEIN CD3 ZETA CHAIN"/>
    <property type="match status" value="1"/>
</dbReference>
<dbReference type="Pfam" id="PF11628">
    <property type="entry name" value="TCR_zetazeta"/>
    <property type="match status" value="1"/>
</dbReference>
<reference evidence="9" key="1">
    <citation type="submission" date="2014-08" db="EMBL/GenBank/DDBJ databases">
        <authorList>
            <person name="Senf B."/>
            <person name="Petzold A."/>
            <person name="Downie B.R."/>
            <person name="Koch P."/>
            <person name="Platzer M."/>
        </authorList>
    </citation>
    <scope>NUCLEOTIDE SEQUENCE [LARGE SCALE GENOMIC DNA]</scope>
    <source>
        <strain evidence="9">GRZ</strain>
    </source>
</reference>
<evidence type="ECO:0000256" key="5">
    <source>
        <dbReference type="ARBA" id="ARBA00023130"/>
    </source>
</evidence>
<keyword evidence="2" id="KW-1003">Cell membrane</keyword>
<evidence type="ECO:0000256" key="8">
    <source>
        <dbReference type="SAM" id="Phobius"/>
    </source>
</evidence>
<keyword evidence="10" id="KW-1185">Reference proteome</keyword>
<keyword evidence="6" id="KW-0675">Receptor</keyword>
<name>A0A8C6MC62_NOTFU</name>
<feature type="region of interest" description="Disordered" evidence="7">
    <location>
        <begin position="88"/>
        <end position="134"/>
    </location>
</feature>
<evidence type="ECO:0000313" key="10">
    <source>
        <dbReference type="Proteomes" id="UP000694548"/>
    </source>
</evidence>
<organism evidence="9 10">
    <name type="scientific">Nothobranchius furzeri</name>
    <name type="common">Turquoise killifish</name>
    <dbReference type="NCBI Taxonomy" id="105023"/>
    <lineage>
        <taxon>Eukaryota</taxon>
        <taxon>Metazoa</taxon>
        <taxon>Chordata</taxon>
        <taxon>Craniata</taxon>
        <taxon>Vertebrata</taxon>
        <taxon>Euteleostomi</taxon>
        <taxon>Actinopterygii</taxon>
        <taxon>Neopterygii</taxon>
        <taxon>Teleostei</taxon>
        <taxon>Neoteleostei</taxon>
        <taxon>Acanthomorphata</taxon>
        <taxon>Ovalentaria</taxon>
        <taxon>Atherinomorphae</taxon>
        <taxon>Cyprinodontiformes</taxon>
        <taxon>Nothobranchiidae</taxon>
        <taxon>Nothobranchius</taxon>
    </lineage>
</organism>